<proteinExistence type="predicted"/>
<sequence length="39" mass="4129">MERENDVIELGTASIETKGPRGPEPDIGLGQVFAGLTDD</sequence>
<dbReference type="InterPro" id="IPR049805">
    <property type="entry name" value="Lasso_benenodin"/>
</dbReference>
<keyword evidence="2" id="KW-1185">Reference proteome</keyword>
<dbReference type="RefSeq" id="WP_145844977.1">
    <property type="nucleotide sequence ID" value="NZ_CP042239.1"/>
</dbReference>
<reference evidence="1 2" key="1">
    <citation type="submission" date="2019-07" db="EMBL/GenBank/DDBJ databases">
        <title>Sphingomonas alkalisoli sp. nov., isolated from rhizosphere soil of Suaedae salsa.</title>
        <authorList>
            <person name="Zhang H."/>
            <person name="Xu L."/>
            <person name="Zhang J.-X."/>
            <person name="Sun J.-Q."/>
        </authorList>
    </citation>
    <scope>NUCLEOTIDE SEQUENCE [LARGE SCALE GENOMIC DNA]</scope>
    <source>
        <strain evidence="1 2">XS-10</strain>
    </source>
</reference>
<dbReference type="Pfam" id="PF24178">
    <property type="entry name" value="Subterisin"/>
    <property type="match status" value="1"/>
</dbReference>
<dbReference type="EMBL" id="CP042239">
    <property type="protein sequence ID" value="QDX25159.1"/>
    <property type="molecule type" value="Genomic_DNA"/>
</dbReference>
<evidence type="ECO:0000313" key="2">
    <source>
        <dbReference type="Proteomes" id="UP000318055"/>
    </source>
</evidence>
<organism evidence="1 2">
    <name type="scientific">Sphingomonas suaedae</name>
    <dbReference type="NCBI Taxonomy" id="2599297"/>
    <lineage>
        <taxon>Bacteria</taxon>
        <taxon>Pseudomonadati</taxon>
        <taxon>Pseudomonadota</taxon>
        <taxon>Alphaproteobacteria</taxon>
        <taxon>Sphingomonadales</taxon>
        <taxon>Sphingomonadaceae</taxon>
        <taxon>Sphingomonas</taxon>
    </lineage>
</organism>
<evidence type="ECO:0000313" key="1">
    <source>
        <dbReference type="EMBL" id="QDX25159.1"/>
    </source>
</evidence>
<dbReference type="KEGG" id="ssua:FPZ54_03375"/>
<protein>
    <submittedName>
        <fullName evidence="1">Benenodin family lasso peptide</fullName>
    </submittedName>
</protein>
<dbReference type="NCBIfam" id="NF033522">
    <property type="entry name" value="lasso_benenodin"/>
    <property type="match status" value="1"/>
</dbReference>
<dbReference type="Proteomes" id="UP000318055">
    <property type="component" value="Chromosome"/>
</dbReference>
<name>A0A518RCL9_9SPHN</name>
<dbReference type="OrthoDB" id="7596945at2"/>
<accession>A0A518RCL9</accession>
<dbReference type="AlphaFoldDB" id="A0A518RCL9"/>
<gene>
    <name evidence="1" type="ORF">FPZ54_03375</name>
</gene>